<dbReference type="PANTHER" id="PTHR12304">
    <property type="entry name" value="INOSINE-URIDINE PREFERRING NUCLEOSIDE HYDROLASE"/>
    <property type="match status" value="1"/>
</dbReference>
<dbReference type="GO" id="GO:0008477">
    <property type="term" value="F:purine nucleosidase activity"/>
    <property type="evidence" value="ECO:0007669"/>
    <property type="project" value="TreeGrafter"/>
</dbReference>
<dbReference type="OrthoDB" id="9797882at2"/>
<dbReference type="InterPro" id="IPR036452">
    <property type="entry name" value="Ribo_hydro-like"/>
</dbReference>
<evidence type="ECO:0000259" key="3">
    <source>
        <dbReference type="Pfam" id="PF01156"/>
    </source>
</evidence>
<dbReference type="AlphaFoldDB" id="A0A2P8D6X2"/>
<dbReference type="InterPro" id="IPR001910">
    <property type="entry name" value="Inosine/uridine_hydrolase_dom"/>
</dbReference>
<reference evidence="4 5" key="1">
    <citation type="submission" date="2018-03" db="EMBL/GenBank/DDBJ databases">
        <title>Genomic Encyclopedia of Archaeal and Bacterial Type Strains, Phase II (KMG-II): from individual species to whole genera.</title>
        <authorList>
            <person name="Goeker M."/>
        </authorList>
    </citation>
    <scope>NUCLEOTIDE SEQUENCE [LARGE SCALE GENOMIC DNA]</scope>
    <source>
        <strain evidence="4 5">DSM 45312</strain>
    </source>
</reference>
<keyword evidence="5" id="KW-1185">Reference proteome</keyword>
<dbReference type="GO" id="GO:0005829">
    <property type="term" value="C:cytosol"/>
    <property type="evidence" value="ECO:0007669"/>
    <property type="project" value="TreeGrafter"/>
</dbReference>
<protein>
    <submittedName>
        <fullName evidence="4">Purine nucleosidase</fullName>
    </submittedName>
</protein>
<dbReference type="PANTHER" id="PTHR12304:SF4">
    <property type="entry name" value="URIDINE NUCLEOSIDASE"/>
    <property type="match status" value="1"/>
</dbReference>
<accession>A0A2P8D6X2</accession>
<dbReference type="EMBL" id="PYGA01000017">
    <property type="protein sequence ID" value="PSK92974.1"/>
    <property type="molecule type" value="Genomic_DNA"/>
</dbReference>
<gene>
    <name evidence="4" type="ORF">CLV63_117183</name>
</gene>
<dbReference type="InterPro" id="IPR023186">
    <property type="entry name" value="IUNH"/>
</dbReference>
<evidence type="ECO:0000313" key="4">
    <source>
        <dbReference type="EMBL" id="PSK92974.1"/>
    </source>
</evidence>
<dbReference type="Pfam" id="PF01156">
    <property type="entry name" value="IU_nuc_hydro"/>
    <property type="match status" value="1"/>
</dbReference>
<sequence length="310" mass="33155">MRVFVDCDPGIDDAVALAYLTADPGVELVGLGTVYGNNSVEVTTDNALRLLRLYGRPDVPVAKGAARPLVQPPHLAEKVHGANGLGDVETEPAQARAVAESAAELLVRTARSAPGEIDLLAVGPLTNIALALNLEPELPSLLRRVVVMGGAVRVPGNVTPWAEANISNDPEAAEVVLGAGFDLTLVALDVTMRAVAREPWLARLAEFQGDRAQRTSGFLDFYSGYYTHIYGERACAMHDPLAAAVLLDPAITTESVRTAVRVELKGEHTRGLTIADLRDLPNTSDERPKVTLVTETDSEVFLDRMLDALH</sequence>
<dbReference type="RefSeq" id="WP_106585246.1">
    <property type="nucleotide sequence ID" value="NZ_PYGA01000017.1"/>
</dbReference>
<organism evidence="4 5">
    <name type="scientific">Murinocardiopsis flavida</name>
    <dbReference type="NCBI Taxonomy" id="645275"/>
    <lineage>
        <taxon>Bacteria</taxon>
        <taxon>Bacillati</taxon>
        <taxon>Actinomycetota</taxon>
        <taxon>Actinomycetes</taxon>
        <taxon>Streptosporangiales</taxon>
        <taxon>Nocardiopsidaceae</taxon>
        <taxon>Murinocardiopsis</taxon>
    </lineage>
</organism>
<comment type="caution">
    <text evidence="4">The sequence shown here is derived from an EMBL/GenBank/DDBJ whole genome shotgun (WGS) entry which is preliminary data.</text>
</comment>
<evidence type="ECO:0000256" key="2">
    <source>
        <dbReference type="ARBA" id="ARBA00023295"/>
    </source>
</evidence>
<dbReference type="InterPro" id="IPR015910">
    <property type="entry name" value="I/U_nuclsd_hydro_CS"/>
</dbReference>
<evidence type="ECO:0000313" key="5">
    <source>
        <dbReference type="Proteomes" id="UP000240542"/>
    </source>
</evidence>
<evidence type="ECO:0000256" key="1">
    <source>
        <dbReference type="ARBA" id="ARBA00022801"/>
    </source>
</evidence>
<dbReference type="CDD" id="cd02650">
    <property type="entry name" value="nuc_hydro_CaPnhB"/>
    <property type="match status" value="1"/>
</dbReference>
<dbReference type="PROSITE" id="PS01247">
    <property type="entry name" value="IUNH"/>
    <property type="match status" value="1"/>
</dbReference>
<name>A0A2P8D6X2_9ACTN</name>
<dbReference type="GO" id="GO:0045437">
    <property type="term" value="F:uridine nucleosidase activity"/>
    <property type="evidence" value="ECO:0007669"/>
    <property type="project" value="UniProtKB-ARBA"/>
</dbReference>
<keyword evidence="1" id="KW-0378">Hydrolase</keyword>
<dbReference type="SUPFAM" id="SSF53590">
    <property type="entry name" value="Nucleoside hydrolase"/>
    <property type="match status" value="1"/>
</dbReference>
<dbReference type="Gene3D" id="3.90.245.10">
    <property type="entry name" value="Ribonucleoside hydrolase-like"/>
    <property type="match status" value="1"/>
</dbReference>
<keyword evidence="2" id="KW-0326">Glycosidase</keyword>
<feature type="domain" description="Inosine/uridine-preferring nucleoside hydrolase" evidence="3">
    <location>
        <begin position="3"/>
        <end position="302"/>
    </location>
</feature>
<dbReference type="Proteomes" id="UP000240542">
    <property type="component" value="Unassembled WGS sequence"/>
</dbReference>
<proteinExistence type="predicted"/>
<dbReference type="GO" id="GO:0006152">
    <property type="term" value="P:purine nucleoside catabolic process"/>
    <property type="evidence" value="ECO:0007669"/>
    <property type="project" value="TreeGrafter"/>
</dbReference>